<accession>A0A9Q3IGU0</accession>
<feature type="compositionally biased region" description="Acidic residues" evidence="1">
    <location>
        <begin position="53"/>
        <end position="62"/>
    </location>
</feature>
<dbReference type="EMBL" id="AVOT02042792">
    <property type="protein sequence ID" value="MBW0538224.1"/>
    <property type="molecule type" value="Genomic_DNA"/>
</dbReference>
<reference evidence="3" key="1">
    <citation type="submission" date="2021-03" db="EMBL/GenBank/DDBJ databases">
        <title>Draft genome sequence of rust myrtle Austropuccinia psidii MF-1, a brazilian biotype.</title>
        <authorList>
            <person name="Quecine M.C."/>
            <person name="Pachon D.M.R."/>
            <person name="Bonatelli M.L."/>
            <person name="Correr F.H."/>
            <person name="Franceschini L.M."/>
            <person name="Leite T.F."/>
            <person name="Margarido G.R.A."/>
            <person name="Almeida C.A."/>
            <person name="Ferrarezi J.A."/>
            <person name="Labate C.A."/>
        </authorList>
    </citation>
    <scope>NUCLEOTIDE SEQUENCE</scope>
    <source>
        <strain evidence="3">MF-1</strain>
    </source>
</reference>
<dbReference type="GO" id="GO:0009141">
    <property type="term" value="P:nucleoside triphosphate metabolic process"/>
    <property type="evidence" value="ECO:0007669"/>
    <property type="project" value="TreeGrafter"/>
</dbReference>
<feature type="compositionally biased region" description="Polar residues" evidence="1">
    <location>
        <begin position="64"/>
        <end position="78"/>
    </location>
</feature>
<keyword evidence="2" id="KW-0472">Membrane</keyword>
<dbReference type="CDD" id="cd16018">
    <property type="entry name" value="Enpp"/>
    <property type="match status" value="1"/>
</dbReference>
<evidence type="ECO:0000256" key="2">
    <source>
        <dbReference type="SAM" id="Phobius"/>
    </source>
</evidence>
<feature type="transmembrane region" description="Helical" evidence="2">
    <location>
        <begin position="90"/>
        <end position="113"/>
    </location>
</feature>
<keyword evidence="2" id="KW-0812">Transmembrane</keyword>
<dbReference type="SUPFAM" id="SSF53649">
    <property type="entry name" value="Alkaline phosphatase-like"/>
    <property type="match status" value="1"/>
</dbReference>
<name>A0A9Q3IGU0_9BASI</name>
<protein>
    <submittedName>
        <fullName evidence="3">Uncharacterized protein</fullName>
    </submittedName>
</protein>
<dbReference type="Pfam" id="PF01663">
    <property type="entry name" value="Phosphodiest"/>
    <property type="match status" value="1"/>
</dbReference>
<dbReference type="GO" id="GO:0017111">
    <property type="term" value="F:ribonucleoside triphosphate phosphatase activity"/>
    <property type="evidence" value="ECO:0007669"/>
    <property type="project" value="TreeGrafter"/>
</dbReference>
<evidence type="ECO:0000313" key="3">
    <source>
        <dbReference type="EMBL" id="MBW0538224.1"/>
    </source>
</evidence>
<dbReference type="InterPro" id="IPR002591">
    <property type="entry name" value="Phosphodiest/P_Trfase"/>
</dbReference>
<evidence type="ECO:0000256" key="1">
    <source>
        <dbReference type="SAM" id="MobiDB-lite"/>
    </source>
</evidence>
<proteinExistence type="predicted"/>
<keyword evidence="4" id="KW-1185">Reference proteome</keyword>
<dbReference type="InterPro" id="IPR017850">
    <property type="entry name" value="Alkaline_phosphatase_core_sf"/>
</dbReference>
<dbReference type="PANTHER" id="PTHR10151:SF120">
    <property type="entry name" value="BIS(5'-ADENOSYL)-TRIPHOSPHATASE"/>
    <property type="match status" value="1"/>
</dbReference>
<gene>
    <name evidence="3" type="ORF">O181_077939</name>
</gene>
<dbReference type="Proteomes" id="UP000765509">
    <property type="component" value="Unassembled WGS sequence"/>
</dbReference>
<dbReference type="PANTHER" id="PTHR10151">
    <property type="entry name" value="ECTONUCLEOTIDE PYROPHOSPHATASE/PHOSPHODIESTERASE"/>
    <property type="match status" value="1"/>
</dbReference>
<comment type="caution">
    <text evidence="3">The sequence shown here is derived from an EMBL/GenBank/DDBJ whole genome shotgun (WGS) entry which is preliminary data.</text>
</comment>
<feature type="region of interest" description="Disordered" evidence="1">
    <location>
        <begin position="1"/>
        <end position="81"/>
    </location>
</feature>
<dbReference type="AlphaFoldDB" id="A0A9Q3IGU0"/>
<organism evidence="3 4">
    <name type="scientific">Austropuccinia psidii MF-1</name>
    <dbReference type="NCBI Taxonomy" id="1389203"/>
    <lineage>
        <taxon>Eukaryota</taxon>
        <taxon>Fungi</taxon>
        <taxon>Dikarya</taxon>
        <taxon>Basidiomycota</taxon>
        <taxon>Pucciniomycotina</taxon>
        <taxon>Pucciniomycetes</taxon>
        <taxon>Pucciniales</taxon>
        <taxon>Sphaerophragmiaceae</taxon>
        <taxon>Austropuccinia</taxon>
    </lineage>
</organism>
<sequence length="600" mass="68153">MVRSRKSSAIKEVAKMNSNNHSNKIQHTINDLPSPSSSSAFDKNLPNKKQDGYEDEIEDEECQSQRATLLPSTSQRPTPTLVDSGPCPTAVFLISCMLVLGLFLIFFLLAPWFGSFTKNAIPISSFSPSNNSTLHFIKPSGPPGSITDKTENWAAQGGNWNNLDLEADNKAIENDAPFSNGTHKFKKTVLLISLDGFRADYLNRNLTPNLVSIHDSSGGIKSKFLQPQFPTLTFPNHWSILTGLYPESHGIVANDFRDPVLGKSFSSIDPHKSWDPHWWLGEPIWATAVKQGIRTAISMWPGPPYTRDKTRPTYWRAFEDHFKWWKKIQQLENWLDLPVKDRPQLIALYLPDVDQMGHHYGPDDPHLNKTIANIDRFVGSLHDVLKQRNLLDIIEVIYVSDHGMMATSDSRIVYLDEILGDQYFKQIQYQDGWPSAGLRFPDGVDTKPILDKLLEAEKNHAGFRVYTHETMPPRWHFTNSPRIAPIYVMPNLGWVISSKNEHQVVMNGTYNVKGVHGYDNEEATMRGIFVAHGPFIKSIKTQRLSKRRSLEGIKKMIDEEISTIEGFSNLEIYSLIAKLLNLEKFLAPNNCSKGFWDQYF</sequence>
<keyword evidence="2" id="KW-1133">Transmembrane helix</keyword>
<dbReference type="Gene3D" id="3.30.1360.180">
    <property type="match status" value="1"/>
</dbReference>
<feature type="compositionally biased region" description="Polar residues" evidence="1">
    <location>
        <begin position="16"/>
        <end position="41"/>
    </location>
</feature>
<dbReference type="GO" id="GO:0047429">
    <property type="term" value="F:nucleoside triphosphate diphosphatase activity"/>
    <property type="evidence" value="ECO:0007669"/>
    <property type="project" value="TreeGrafter"/>
</dbReference>
<dbReference type="Gene3D" id="3.40.720.10">
    <property type="entry name" value="Alkaline Phosphatase, subunit A"/>
    <property type="match status" value="1"/>
</dbReference>
<dbReference type="FunFam" id="3.30.1360.180:FF:000003">
    <property type="entry name" value="Type I phosphodiesterase/nucleotide pyrophosphatase family protein"/>
    <property type="match status" value="1"/>
</dbReference>
<evidence type="ECO:0000313" key="4">
    <source>
        <dbReference type="Proteomes" id="UP000765509"/>
    </source>
</evidence>
<dbReference type="OrthoDB" id="415411at2759"/>